<dbReference type="Pfam" id="PF22451">
    <property type="entry name" value="NirdL-like_HTH"/>
    <property type="match status" value="1"/>
</dbReference>
<evidence type="ECO:0000256" key="5">
    <source>
        <dbReference type="ARBA" id="ARBA00048470"/>
    </source>
</evidence>
<dbReference type="PANTHER" id="PTHR43413">
    <property type="entry name" value="TRANSCRIPTIONAL REGULATOR, ASNC FAMILY"/>
    <property type="match status" value="1"/>
</dbReference>
<evidence type="ECO:0000256" key="1">
    <source>
        <dbReference type="ARBA" id="ARBA00023239"/>
    </source>
</evidence>
<dbReference type="EC" id="4.1.1.111" evidence="4"/>
<dbReference type="AlphaFoldDB" id="A0A1W1VY10"/>
<comment type="similarity">
    <text evidence="3">Belongs to the Ahb/Nir family.</text>
</comment>
<dbReference type="EMBL" id="LT838272">
    <property type="protein sequence ID" value="SMB98133.1"/>
    <property type="molecule type" value="Genomic_DNA"/>
</dbReference>
<sequence>MGKIVARQLSEVEKNIVRFFQGDLPLEPRPFKKAAEALGLDEEEILAYLKTFQQEGLIRRFGAAIRHWQAGITANAMVVWRVPEEEVEAAGRKLASFREVTHCYQRKTKPGWPYNLFAMIHGRTRGECEALAFKLAQAIGHYEYRVIFSTAELKKESMRYFAEEE</sequence>
<evidence type="ECO:0000313" key="9">
    <source>
        <dbReference type="Proteomes" id="UP000192569"/>
    </source>
</evidence>
<evidence type="ECO:0000313" key="8">
    <source>
        <dbReference type="EMBL" id="SMB98133.1"/>
    </source>
</evidence>
<feature type="domain" description="Siroheme decarboxylase AsnC-like ligand binding" evidence="6">
    <location>
        <begin position="69"/>
        <end position="154"/>
    </location>
</feature>
<evidence type="ECO:0000259" key="6">
    <source>
        <dbReference type="Pfam" id="PF17805"/>
    </source>
</evidence>
<comment type="pathway">
    <text evidence="2">Porphyrin-containing compound metabolism.</text>
</comment>
<dbReference type="GO" id="GO:0016829">
    <property type="term" value="F:lyase activity"/>
    <property type="evidence" value="ECO:0007669"/>
    <property type="project" value="UniProtKB-KW"/>
</dbReference>
<feature type="domain" description="Siroheme decarboxylase NirL-like HTH" evidence="7">
    <location>
        <begin position="13"/>
        <end position="59"/>
    </location>
</feature>
<gene>
    <name evidence="8" type="ORF">SAMN00808754_2147</name>
</gene>
<dbReference type="Gene3D" id="3.30.70.3460">
    <property type="match status" value="1"/>
</dbReference>
<dbReference type="STRING" id="698762.SAMN00808754_2147"/>
<dbReference type="InterPro" id="IPR053953">
    <property type="entry name" value="NirdL-like_HTH"/>
</dbReference>
<evidence type="ECO:0000256" key="4">
    <source>
        <dbReference type="ARBA" id="ARBA00023471"/>
    </source>
</evidence>
<dbReference type="InterPro" id="IPR040523">
    <property type="entry name" value="AsnC_trans_reg2"/>
</dbReference>
<keyword evidence="1" id="KW-0456">Lyase</keyword>
<keyword evidence="9" id="KW-1185">Reference proteome</keyword>
<dbReference type="InterPro" id="IPR050684">
    <property type="entry name" value="HTH-Siroheme_Decarb"/>
</dbReference>
<dbReference type="Pfam" id="PF17805">
    <property type="entry name" value="AsnC_trans_reg2"/>
    <property type="match status" value="1"/>
</dbReference>
<evidence type="ECO:0000256" key="2">
    <source>
        <dbReference type="ARBA" id="ARBA00023444"/>
    </source>
</evidence>
<dbReference type="Proteomes" id="UP000192569">
    <property type="component" value="Chromosome I"/>
</dbReference>
<proteinExistence type="inferred from homology"/>
<comment type="catalytic activity">
    <reaction evidence="5">
        <text>siroheme + 2 H(+) = 12,18-didecarboxysiroheme + 2 CO2</text>
        <dbReference type="Rhea" id="RHEA:19093"/>
        <dbReference type="ChEBI" id="CHEBI:15378"/>
        <dbReference type="ChEBI" id="CHEBI:16526"/>
        <dbReference type="ChEBI" id="CHEBI:60052"/>
        <dbReference type="ChEBI" id="CHEBI:140497"/>
        <dbReference type="EC" id="4.1.1.111"/>
    </reaction>
</comment>
<protein>
    <recommendedName>
        <fullName evidence="4">siroheme decarboxylase</fullName>
        <ecNumber evidence="4">4.1.1.111</ecNumber>
    </recommendedName>
</protein>
<evidence type="ECO:0000256" key="3">
    <source>
        <dbReference type="ARBA" id="ARBA00023457"/>
    </source>
</evidence>
<accession>A0A1W1VY10</accession>
<name>A0A1W1VY10_9FIRM</name>
<reference evidence="8 9" key="1">
    <citation type="submission" date="2017-04" db="EMBL/GenBank/DDBJ databases">
        <authorList>
            <person name="Afonso C.L."/>
            <person name="Miller P.J."/>
            <person name="Scott M.A."/>
            <person name="Spackman E."/>
            <person name="Goraichik I."/>
            <person name="Dimitrov K.M."/>
            <person name="Suarez D.L."/>
            <person name="Swayne D.E."/>
        </authorList>
    </citation>
    <scope>NUCLEOTIDE SEQUENCE [LARGE SCALE GENOMIC DNA]</scope>
    <source>
        <strain evidence="8 9">ToBE</strain>
    </source>
</reference>
<organism evidence="8 9">
    <name type="scientific">Thermanaeromonas toyohensis ToBE</name>
    <dbReference type="NCBI Taxonomy" id="698762"/>
    <lineage>
        <taxon>Bacteria</taxon>
        <taxon>Bacillati</taxon>
        <taxon>Bacillota</taxon>
        <taxon>Clostridia</taxon>
        <taxon>Neomoorellales</taxon>
        <taxon>Neomoorellaceae</taxon>
        <taxon>Thermanaeromonas</taxon>
    </lineage>
</organism>
<evidence type="ECO:0000259" key="7">
    <source>
        <dbReference type="Pfam" id="PF22451"/>
    </source>
</evidence>
<dbReference type="PANTHER" id="PTHR43413:SF1">
    <property type="entry name" value="SIROHEME DECARBOXYLASE NIRL SUBUNIT"/>
    <property type="match status" value="1"/>
</dbReference>